<dbReference type="Proteomes" id="UP001219584">
    <property type="component" value="Chromosome"/>
</dbReference>
<dbReference type="RefSeq" id="WP_278318501.1">
    <property type="nucleotide sequence ID" value="NZ_CP121464.1"/>
</dbReference>
<evidence type="ECO:0000313" key="2">
    <source>
        <dbReference type="Proteomes" id="UP001219584"/>
    </source>
</evidence>
<gene>
    <name evidence="1" type="ORF">P9875_12120</name>
</gene>
<reference evidence="1 2" key="1">
    <citation type="submission" date="2023-04" db="EMBL/GenBank/DDBJ databases">
        <title>Nanopore sequencing of Janthinobacterium from water.</title>
        <authorList>
            <person name="Ciuchcinski K."/>
            <person name="Rokowska A."/>
            <person name="Dziewit L."/>
        </authorList>
    </citation>
    <scope>NUCLEOTIDE SEQUENCE [LARGE SCALE GENOMIC DNA]</scope>
    <source>
        <strain evidence="1 2">DEMB2</strain>
    </source>
</reference>
<keyword evidence="2" id="KW-1185">Reference proteome</keyword>
<accession>A0ABY8ICK4</accession>
<dbReference type="EMBL" id="CP121464">
    <property type="protein sequence ID" value="WFR81848.1"/>
    <property type="molecule type" value="Genomic_DNA"/>
</dbReference>
<organism evidence="1 2">
    <name type="scientific">Janthinobacterium rivuli</name>
    <dbReference type="NCBI Taxonomy" id="2751478"/>
    <lineage>
        <taxon>Bacteria</taxon>
        <taxon>Pseudomonadati</taxon>
        <taxon>Pseudomonadota</taxon>
        <taxon>Betaproteobacteria</taxon>
        <taxon>Burkholderiales</taxon>
        <taxon>Oxalobacteraceae</taxon>
        <taxon>Janthinobacterium</taxon>
    </lineage>
</organism>
<name>A0ABY8ICK4_9BURK</name>
<sequence length="325" mass="33384">MISPAFASILASGRAQFNARAVEARRRFPALDMAAFGAFLHDGVDPLVQAVSAAAPERVGGVTLAAYDMALELVGHGLAGPAAKNPFLNTVWRELAPQFAPLLATAPVDVLGMLSNAAIHLGSVAGARPAQWQAGMAAVAPQVGSVVQLRAVGQVLAWRAGVAHFRLGALAAADTLPPALALAAFGEPGAQWPQVHAQLMANPWRGNADGREFGSFSGLGGAFGTPPQVRATVDGCGFAVRSAERHYLLVADAYGAVLHSATAQEYEQATTGMPSSVRLDGATVHVGARSIALDLPAGDIALAANAHTLAITSPWTHAIRLLPLA</sequence>
<protein>
    <submittedName>
        <fullName evidence="1">Uncharacterized protein</fullName>
    </submittedName>
</protein>
<proteinExistence type="predicted"/>
<evidence type="ECO:0000313" key="1">
    <source>
        <dbReference type="EMBL" id="WFR81848.1"/>
    </source>
</evidence>